<accession>A0A0E9RZL0</accession>
<dbReference type="EMBL" id="GBXM01074864">
    <property type="protein sequence ID" value="JAH33713.1"/>
    <property type="molecule type" value="Transcribed_RNA"/>
</dbReference>
<organism evidence="1">
    <name type="scientific">Anguilla anguilla</name>
    <name type="common">European freshwater eel</name>
    <name type="synonym">Muraena anguilla</name>
    <dbReference type="NCBI Taxonomy" id="7936"/>
    <lineage>
        <taxon>Eukaryota</taxon>
        <taxon>Metazoa</taxon>
        <taxon>Chordata</taxon>
        <taxon>Craniata</taxon>
        <taxon>Vertebrata</taxon>
        <taxon>Euteleostomi</taxon>
        <taxon>Actinopterygii</taxon>
        <taxon>Neopterygii</taxon>
        <taxon>Teleostei</taxon>
        <taxon>Anguilliformes</taxon>
        <taxon>Anguillidae</taxon>
        <taxon>Anguilla</taxon>
    </lineage>
</organism>
<dbReference type="AlphaFoldDB" id="A0A0E9RZL0"/>
<sequence>MHCGIYTTASAELTKCSPAKPVTVTLYVIHRALS</sequence>
<proteinExistence type="predicted"/>
<name>A0A0E9RZL0_ANGAN</name>
<reference evidence="1" key="1">
    <citation type="submission" date="2014-11" db="EMBL/GenBank/DDBJ databases">
        <authorList>
            <person name="Amaro Gonzalez C."/>
        </authorList>
    </citation>
    <scope>NUCLEOTIDE SEQUENCE</scope>
</reference>
<evidence type="ECO:0000313" key="1">
    <source>
        <dbReference type="EMBL" id="JAH33713.1"/>
    </source>
</evidence>
<reference evidence="1" key="2">
    <citation type="journal article" date="2015" name="Fish Shellfish Immunol.">
        <title>Early steps in the European eel (Anguilla anguilla)-Vibrio vulnificus interaction in the gills: Role of the RtxA13 toxin.</title>
        <authorList>
            <person name="Callol A."/>
            <person name="Pajuelo D."/>
            <person name="Ebbesson L."/>
            <person name="Teles M."/>
            <person name="MacKenzie S."/>
            <person name="Amaro C."/>
        </authorList>
    </citation>
    <scope>NUCLEOTIDE SEQUENCE</scope>
</reference>
<protein>
    <submittedName>
        <fullName evidence="1">Uncharacterized protein</fullName>
    </submittedName>
</protein>